<comment type="caution">
    <text evidence="1">The sequence shown here is derived from an EMBL/GenBank/DDBJ whole genome shotgun (WGS) entry which is preliminary data.</text>
</comment>
<dbReference type="EMBL" id="DYTS01000289">
    <property type="protein sequence ID" value="HJH20285.1"/>
    <property type="molecule type" value="Genomic_DNA"/>
</dbReference>
<dbReference type="Proteomes" id="UP000752172">
    <property type="component" value="Unassembled WGS sequence"/>
</dbReference>
<gene>
    <name evidence="1" type="primary">tssK</name>
    <name evidence="1" type="ORF">K8W20_16390</name>
</gene>
<reference evidence="1" key="1">
    <citation type="journal article" date="2021" name="PeerJ">
        <title>Extensive microbial diversity within the chicken gut microbiome revealed by metagenomics and culture.</title>
        <authorList>
            <person name="Gilroy R."/>
            <person name="Ravi A."/>
            <person name="Getino M."/>
            <person name="Pursley I."/>
            <person name="Horton D.L."/>
            <person name="Alikhan N.F."/>
            <person name="Baker D."/>
            <person name="Gharbi K."/>
            <person name="Hall N."/>
            <person name="Watson M."/>
            <person name="Adriaenssens E.M."/>
            <person name="Foster-Nyarko E."/>
            <person name="Jarju S."/>
            <person name="Secka A."/>
            <person name="Antonio M."/>
            <person name="Oren A."/>
            <person name="Chaudhuri R.R."/>
            <person name="La Ragione R."/>
            <person name="Hildebrand F."/>
            <person name="Pallen M.J."/>
        </authorList>
    </citation>
    <scope>NUCLEOTIDE SEQUENCE</scope>
    <source>
        <strain evidence="1">ChiSjej2B20-17149</strain>
    </source>
</reference>
<reference evidence="1" key="2">
    <citation type="submission" date="2021-09" db="EMBL/GenBank/DDBJ databases">
        <authorList>
            <person name="Gilroy R."/>
        </authorList>
    </citation>
    <scope>NUCLEOTIDE SEQUENCE</scope>
    <source>
        <strain evidence="1">ChiSjej2B20-17149</strain>
    </source>
</reference>
<organism evidence="1 2">
    <name type="scientific">Pseudomonas lactis</name>
    <dbReference type="NCBI Taxonomy" id="1615674"/>
    <lineage>
        <taxon>Bacteria</taxon>
        <taxon>Pseudomonadati</taxon>
        <taxon>Pseudomonadota</taxon>
        <taxon>Gammaproteobacteria</taxon>
        <taxon>Pseudomonadales</taxon>
        <taxon>Pseudomonadaceae</taxon>
        <taxon>Pseudomonas</taxon>
    </lineage>
</organism>
<evidence type="ECO:0000313" key="2">
    <source>
        <dbReference type="Proteomes" id="UP000752172"/>
    </source>
</evidence>
<feature type="non-terminal residue" evidence="1">
    <location>
        <position position="1"/>
    </location>
</feature>
<proteinExistence type="predicted"/>
<protein>
    <submittedName>
        <fullName evidence="1">Type VI secretion system baseplate subunit TssK</fullName>
    </submittedName>
</protein>
<dbReference type="NCBIfam" id="TIGR03353">
    <property type="entry name" value="VI_chp_4"/>
    <property type="match status" value="1"/>
</dbReference>
<dbReference type="RefSeq" id="WP_278917734.1">
    <property type="nucleotide sequence ID" value="NZ_DYTS01000289.1"/>
</dbReference>
<dbReference type="InterPro" id="IPR010263">
    <property type="entry name" value="T6SS_TssK"/>
</dbReference>
<dbReference type="PANTHER" id="PTHR35566">
    <property type="entry name" value="BLR3599 PROTEIN"/>
    <property type="match status" value="1"/>
</dbReference>
<evidence type="ECO:0000313" key="1">
    <source>
        <dbReference type="EMBL" id="HJH20285.1"/>
    </source>
</evidence>
<name>A0A921NJM3_9PSED</name>
<accession>A0A921NJM3</accession>
<dbReference type="AlphaFoldDB" id="A0A921NJM3"/>
<sequence>LEAARYVSQVREVRDDNAPFENRAPVAVGSRALRLLTAQDGISDYAAIGLVRIKEKRADRALVLDDTYIPPVLDVAASKPLTAFRSELLGLLHQRGEALAGRVVASGAGGASEIADFMLLQLVNRAQPLIQHFSQLSPLHPERFFSELVSLAGEFSTFSTSGRRPQEYPQYQHDDLALSYMSVMAALREALSMLIDSKATPIPIVEKAYGIHVAMLADKTLLDNASFILVVRADVPGETLRARFGQQSKVGSVEHIRDMVNLQLPGIGLLPLPVAPRQLPYHAGSTYYELDRGSEHWQQLNNSGGFAFHIAGQFPGLNLAFWAIRG</sequence>
<dbReference type="PANTHER" id="PTHR35566:SF1">
    <property type="entry name" value="TYPE VI SECRETION SYSTEM BASEPLATE COMPONENT TSSK1"/>
    <property type="match status" value="1"/>
</dbReference>
<dbReference type="Pfam" id="PF05936">
    <property type="entry name" value="T6SS_VasE"/>
    <property type="match status" value="1"/>
</dbReference>